<evidence type="ECO:0000256" key="2">
    <source>
        <dbReference type="SAM" id="Phobius"/>
    </source>
</evidence>
<dbReference type="FunFam" id="1.10.287.110:FF:000080">
    <property type="entry name" value="NAD(P)H-quinone oxidoreductase subunit U chloroplastic"/>
    <property type="match status" value="1"/>
</dbReference>
<dbReference type="PANTHER" id="PTHR47726">
    <property type="entry name" value="NAD(P)H-QUINONE OXIDOREDUCTASE SUBUNIT U, CHLOROPLASTIC"/>
    <property type="match status" value="1"/>
</dbReference>
<protein>
    <submittedName>
        <fullName evidence="4">NAD(P)H-quinone oxidoreductase subunit U, chloroplastic</fullName>
    </submittedName>
</protein>
<name>A0A6J1DBN8_MOMCH</name>
<dbReference type="InterPro" id="IPR036869">
    <property type="entry name" value="J_dom_sf"/>
</dbReference>
<sequence>MAAAVSSTTATAVHISRSNFLSPTPKTAAISFNPITSLPKPLKFCIRNSNDSSAETAATETATEPEQESSIEAPDGAPSLISALNVERALRGIPITDVNHYGRLGLRRGCPYDQVPIAYNIKVEELKSQGLEDEELNQKLELLKESYTILSSVEERRMYDWSLARIGEPDKYSWPFEADITQIQTQMPPPKEPEDEGPTRLVGYFILGWFALSVVLSIALNL</sequence>
<reference evidence="4" key="1">
    <citation type="submission" date="2025-08" db="UniProtKB">
        <authorList>
            <consortium name="RefSeq"/>
        </authorList>
    </citation>
    <scope>IDENTIFICATION</scope>
    <source>
        <strain evidence="4">OHB3-1</strain>
    </source>
</reference>
<evidence type="ECO:0000313" key="4">
    <source>
        <dbReference type="RefSeq" id="XP_022151248.1"/>
    </source>
</evidence>
<keyword evidence="2" id="KW-0472">Membrane</keyword>
<keyword evidence="2" id="KW-1133">Transmembrane helix</keyword>
<dbReference type="PANTHER" id="PTHR47726:SF1">
    <property type="entry name" value="NAD(P)H-QUINONE OXIDOREDUCTASE SUBUNIT U, CHLOROPLASTIC"/>
    <property type="match status" value="1"/>
</dbReference>
<evidence type="ECO:0000313" key="3">
    <source>
        <dbReference type="Proteomes" id="UP000504603"/>
    </source>
</evidence>
<dbReference type="GO" id="GO:0010598">
    <property type="term" value="C:NAD(P)H dehydrogenase complex (plastoquinone)"/>
    <property type="evidence" value="ECO:0007669"/>
    <property type="project" value="InterPro"/>
</dbReference>
<dbReference type="Gene3D" id="1.10.287.110">
    <property type="entry name" value="DnaJ domain"/>
    <property type="match status" value="1"/>
</dbReference>
<feature type="transmembrane region" description="Helical" evidence="2">
    <location>
        <begin position="201"/>
        <end position="220"/>
    </location>
</feature>
<dbReference type="Proteomes" id="UP000504603">
    <property type="component" value="Unplaced"/>
</dbReference>
<feature type="compositionally biased region" description="Low complexity" evidence="1">
    <location>
        <begin position="53"/>
        <end position="62"/>
    </location>
</feature>
<gene>
    <name evidence="4" type="primary">LOC111018934</name>
</gene>
<keyword evidence="3" id="KW-1185">Reference proteome</keyword>
<proteinExistence type="predicted"/>
<dbReference type="GO" id="GO:0009535">
    <property type="term" value="C:chloroplast thylakoid membrane"/>
    <property type="evidence" value="ECO:0007669"/>
    <property type="project" value="InterPro"/>
</dbReference>
<dbReference type="RefSeq" id="XP_022151248.1">
    <property type="nucleotide sequence ID" value="XM_022295556.1"/>
</dbReference>
<feature type="region of interest" description="Disordered" evidence="1">
    <location>
        <begin position="53"/>
        <end position="76"/>
    </location>
</feature>
<dbReference type="KEGG" id="mcha:111018934"/>
<organism evidence="3 4">
    <name type="scientific">Momordica charantia</name>
    <name type="common">Bitter gourd</name>
    <name type="synonym">Balsam pear</name>
    <dbReference type="NCBI Taxonomy" id="3673"/>
    <lineage>
        <taxon>Eukaryota</taxon>
        <taxon>Viridiplantae</taxon>
        <taxon>Streptophyta</taxon>
        <taxon>Embryophyta</taxon>
        <taxon>Tracheophyta</taxon>
        <taxon>Spermatophyta</taxon>
        <taxon>Magnoliopsida</taxon>
        <taxon>eudicotyledons</taxon>
        <taxon>Gunneridae</taxon>
        <taxon>Pentapetalae</taxon>
        <taxon>rosids</taxon>
        <taxon>fabids</taxon>
        <taxon>Cucurbitales</taxon>
        <taxon>Cucurbitaceae</taxon>
        <taxon>Momordiceae</taxon>
        <taxon>Momordica</taxon>
    </lineage>
</organism>
<keyword evidence="2" id="KW-0812">Transmembrane</keyword>
<dbReference type="SUPFAM" id="SSF46565">
    <property type="entry name" value="Chaperone J-domain"/>
    <property type="match status" value="1"/>
</dbReference>
<dbReference type="AlphaFoldDB" id="A0A6J1DBN8"/>
<dbReference type="GeneID" id="111018934"/>
<accession>A0A6J1DBN8</accession>
<dbReference type="InterPro" id="IPR044199">
    <property type="entry name" value="NdhU_chloroplastic"/>
</dbReference>
<dbReference type="OrthoDB" id="2013770at2759"/>
<evidence type="ECO:0000256" key="1">
    <source>
        <dbReference type="SAM" id="MobiDB-lite"/>
    </source>
</evidence>